<evidence type="ECO:0000313" key="3">
    <source>
        <dbReference type="EMBL" id="CAK9149628.1"/>
    </source>
</evidence>
<feature type="non-terminal residue" evidence="3">
    <location>
        <position position="138"/>
    </location>
</feature>
<accession>A0ABC8RXC2</accession>
<organism evidence="3 4">
    <name type="scientific">Ilex paraguariensis</name>
    <name type="common">yerba mate</name>
    <dbReference type="NCBI Taxonomy" id="185542"/>
    <lineage>
        <taxon>Eukaryota</taxon>
        <taxon>Viridiplantae</taxon>
        <taxon>Streptophyta</taxon>
        <taxon>Embryophyta</taxon>
        <taxon>Tracheophyta</taxon>
        <taxon>Spermatophyta</taxon>
        <taxon>Magnoliopsida</taxon>
        <taxon>eudicotyledons</taxon>
        <taxon>Gunneridae</taxon>
        <taxon>Pentapetalae</taxon>
        <taxon>asterids</taxon>
        <taxon>campanulids</taxon>
        <taxon>Aquifoliales</taxon>
        <taxon>Aquifoliaceae</taxon>
        <taxon>Ilex</taxon>
    </lineage>
</organism>
<keyword evidence="4" id="KW-1185">Reference proteome</keyword>
<evidence type="ECO:0000256" key="1">
    <source>
        <dbReference type="SAM" id="MobiDB-lite"/>
    </source>
</evidence>
<dbReference type="AlphaFoldDB" id="A0ABC8RXC2"/>
<sequence length="138" mass="16031">MHDNIPYTSHYYHYRQILGEELFGLSVEELQNLENKLETSLKAIRAKKEQILTDEIKELNQKGNLIHEENIDLYKKLDLIRQENTDLQKRVYGSGSVNETNKTSYKVSNGYDLDTPINLQLSQPEPEKIEAPETMHLG</sequence>
<feature type="compositionally biased region" description="Basic and acidic residues" evidence="1">
    <location>
        <begin position="125"/>
        <end position="138"/>
    </location>
</feature>
<dbReference type="Proteomes" id="UP001642360">
    <property type="component" value="Unassembled WGS sequence"/>
</dbReference>
<reference evidence="3 4" key="1">
    <citation type="submission" date="2024-02" db="EMBL/GenBank/DDBJ databases">
        <authorList>
            <person name="Vignale AGUSTIN F."/>
            <person name="Sosa J E."/>
            <person name="Modenutti C."/>
        </authorList>
    </citation>
    <scope>NUCLEOTIDE SEQUENCE [LARGE SCALE GENOMIC DNA]</scope>
</reference>
<proteinExistence type="predicted"/>
<dbReference type="Pfam" id="PF01486">
    <property type="entry name" value="K-box"/>
    <property type="match status" value="1"/>
</dbReference>
<dbReference type="InterPro" id="IPR002487">
    <property type="entry name" value="TF_Kbox"/>
</dbReference>
<gene>
    <name evidence="3" type="ORF">ILEXP_LOCUS17686</name>
</gene>
<name>A0ABC8RXC2_9AQUA</name>
<dbReference type="PROSITE" id="PS51297">
    <property type="entry name" value="K_BOX"/>
    <property type="match status" value="1"/>
</dbReference>
<protein>
    <recommendedName>
        <fullName evidence="2">K-box domain-containing protein</fullName>
    </recommendedName>
</protein>
<feature type="region of interest" description="Disordered" evidence="1">
    <location>
        <begin position="116"/>
        <end position="138"/>
    </location>
</feature>
<evidence type="ECO:0000259" key="2">
    <source>
        <dbReference type="PROSITE" id="PS51297"/>
    </source>
</evidence>
<feature type="domain" description="K-box" evidence="2">
    <location>
        <begin position="1"/>
        <end position="83"/>
    </location>
</feature>
<comment type="caution">
    <text evidence="3">The sequence shown here is derived from an EMBL/GenBank/DDBJ whole genome shotgun (WGS) entry which is preliminary data.</text>
</comment>
<evidence type="ECO:0000313" key="4">
    <source>
        <dbReference type="Proteomes" id="UP001642360"/>
    </source>
</evidence>
<dbReference type="EMBL" id="CAUOFW020001909">
    <property type="protein sequence ID" value="CAK9149628.1"/>
    <property type="molecule type" value="Genomic_DNA"/>
</dbReference>